<sequence length="87" mass="10137">MQLTSDLKEQFINHSNEIKIVRVVYKKKKVVEGKPAIVTGNPFDIKLFDSDKKDENNSENFHSMDFDSAIEVSLIYFDDSIKVFRDH</sequence>
<accession>A0ABY4BCS7</accession>
<evidence type="ECO:0000313" key="2">
    <source>
        <dbReference type="Proteomes" id="UP000831068"/>
    </source>
</evidence>
<dbReference type="Proteomes" id="UP000831068">
    <property type="component" value="Chromosome"/>
</dbReference>
<dbReference type="RefSeq" id="WP_243575467.1">
    <property type="nucleotide sequence ID" value="NZ_CP094529.1"/>
</dbReference>
<evidence type="ECO:0000313" key="1">
    <source>
        <dbReference type="EMBL" id="UOE36952.1"/>
    </source>
</evidence>
<reference evidence="1 2" key="1">
    <citation type="submission" date="2022-03" db="EMBL/GenBank/DDBJ databases">
        <title>Chryseobacterium sp. isolated from the Andong Sikhe.</title>
        <authorList>
            <person name="Won M."/>
            <person name="Kim S.-J."/>
            <person name="Kwon S.-W."/>
        </authorList>
    </citation>
    <scope>NUCLEOTIDE SEQUENCE [LARGE SCALE GENOMIC DNA]</scope>
    <source>
        <strain evidence="1 2">ADR-1</strain>
    </source>
</reference>
<proteinExistence type="predicted"/>
<name>A0ABY4BCS7_9FLAO</name>
<keyword evidence="2" id="KW-1185">Reference proteome</keyword>
<protein>
    <submittedName>
        <fullName evidence="1">Uncharacterized protein</fullName>
    </submittedName>
</protein>
<gene>
    <name evidence="1" type="ORF">MTP08_07690</name>
</gene>
<organism evidence="1 2">
    <name type="scientific">Chryseobacterium oryzae</name>
    <dbReference type="NCBI Taxonomy" id="2929799"/>
    <lineage>
        <taxon>Bacteria</taxon>
        <taxon>Pseudomonadati</taxon>
        <taxon>Bacteroidota</taxon>
        <taxon>Flavobacteriia</taxon>
        <taxon>Flavobacteriales</taxon>
        <taxon>Weeksellaceae</taxon>
        <taxon>Chryseobacterium group</taxon>
        <taxon>Chryseobacterium</taxon>
    </lineage>
</organism>
<dbReference type="EMBL" id="CP094529">
    <property type="protein sequence ID" value="UOE36952.1"/>
    <property type="molecule type" value="Genomic_DNA"/>
</dbReference>